<dbReference type="Proteomes" id="UP000887560">
    <property type="component" value="Unplaced"/>
</dbReference>
<proteinExistence type="predicted"/>
<dbReference type="AlphaFoldDB" id="A0A915PCG3"/>
<keyword evidence="1" id="KW-1185">Reference proteome</keyword>
<reference evidence="2" key="1">
    <citation type="submission" date="2022-11" db="UniProtKB">
        <authorList>
            <consortium name="WormBaseParasite"/>
        </authorList>
    </citation>
    <scope>IDENTIFICATION</scope>
</reference>
<dbReference type="WBParaSite" id="scf7180000424562.g13465">
    <property type="protein sequence ID" value="scf7180000424562.g13465"/>
    <property type="gene ID" value="scf7180000424562.g13465"/>
</dbReference>
<organism evidence="1 2">
    <name type="scientific">Meloidogyne floridensis</name>
    <dbReference type="NCBI Taxonomy" id="298350"/>
    <lineage>
        <taxon>Eukaryota</taxon>
        <taxon>Metazoa</taxon>
        <taxon>Ecdysozoa</taxon>
        <taxon>Nematoda</taxon>
        <taxon>Chromadorea</taxon>
        <taxon>Rhabditida</taxon>
        <taxon>Tylenchina</taxon>
        <taxon>Tylenchomorpha</taxon>
        <taxon>Tylenchoidea</taxon>
        <taxon>Meloidogynidae</taxon>
        <taxon>Meloidogyninae</taxon>
        <taxon>Meloidogyne</taxon>
    </lineage>
</organism>
<evidence type="ECO:0000313" key="1">
    <source>
        <dbReference type="Proteomes" id="UP000887560"/>
    </source>
</evidence>
<evidence type="ECO:0000313" key="2">
    <source>
        <dbReference type="WBParaSite" id="scf7180000424562.g13465"/>
    </source>
</evidence>
<name>A0A915PCG3_9BILA</name>
<sequence length="596" mass="69972">MIDQGKLNEILLSKDQQKISDFLLKLRDQRRLDELFQSILELFQKSYVSEFSISQLFLNEFILYFRELSPLVSYEYSKLLLNLINSLENDKKIVSTEKTQKQLIKELTFIWTKLIEKINIQNFERCPFLQICTVILLNITSTLEKAETINDICRIIFRRIRKNCLFEKCTEIIQKDVCVNNEDNMELNIDEKQNNILCCYNSLFDLLFRNLASFWSICPSKLHIPVMQFLVTFSQNKNSLKYFLFCLAKNPSIRFGEFRQSIETSLINVLPSHFTKNGILNWSKLAKERLKRRKTAKGDFHNDWNSLLEIFEKIDDEVEGDTDGILLRNLSKKTITQIISSVPFKQLANSPPKTIRASLKLLYLLASQQHKVELPFTIDLINLMEAEPEPKIYSIKIVERILKFHTRQPEMLADLRDLSGLCFAMFRPLDQPWTEQISEPIKRKYLLAELSFLRTFLVSVPILLNSFSPVITQLLPEFFIQSSNYRRKQALNSNEISSPRDINYLAENLFPDKLEHSLSCVCRELVKNREKFHRLLSFVVASSLVDERRIRYPTYLIMTALDEKDIALLSTNMPTWEKRKFSTLHSQFFECNKIIG</sequence>
<protein>
    <submittedName>
        <fullName evidence="2">Uncharacterized protein</fullName>
    </submittedName>
</protein>
<accession>A0A915PCG3</accession>